<dbReference type="EMBL" id="LT906449">
    <property type="protein sequence ID" value="SNV12054.1"/>
    <property type="molecule type" value="Genomic_DNA"/>
</dbReference>
<dbReference type="EMBL" id="CP014227">
    <property type="protein sequence ID" value="AMD84288.1"/>
    <property type="molecule type" value="Genomic_DNA"/>
</dbReference>
<gene>
    <name evidence="1" type="ORF">AXF12_01290</name>
    <name evidence="2" type="ORF">SAMEA44541418_01503</name>
</gene>
<name>A0AAX2H0H2_9FLAO</name>
<dbReference type="AlphaFoldDB" id="A0AAX2H0H2"/>
<evidence type="ECO:0000313" key="2">
    <source>
        <dbReference type="EMBL" id="SNV12054.1"/>
    </source>
</evidence>
<dbReference type="Proteomes" id="UP000065822">
    <property type="component" value="Chromosome"/>
</dbReference>
<dbReference type="KEGG" id="chg:AXF12_01290"/>
<evidence type="ECO:0000313" key="4">
    <source>
        <dbReference type="Proteomes" id="UP000215539"/>
    </source>
</evidence>
<organism evidence="2 4">
    <name type="scientific">Capnocytophaga haemolytica</name>
    <dbReference type="NCBI Taxonomy" id="45243"/>
    <lineage>
        <taxon>Bacteria</taxon>
        <taxon>Pseudomonadati</taxon>
        <taxon>Bacteroidota</taxon>
        <taxon>Flavobacteriia</taxon>
        <taxon>Flavobacteriales</taxon>
        <taxon>Flavobacteriaceae</taxon>
        <taxon>Capnocytophaga</taxon>
    </lineage>
</organism>
<reference evidence="1 3" key="1">
    <citation type="submission" date="2016-02" db="EMBL/GenBank/DDBJ databases">
        <authorList>
            <person name="Holder M.E."/>
            <person name="Ajami N.J."/>
            <person name="Petrosino J.F."/>
        </authorList>
    </citation>
    <scope>NUCLEOTIDE SEQUENCE [LARGE SCALE GENOMIC DNA]</scope>
    <source>
        <strain evidence="1 3">CCUG 32990</strain>
    </source>
</reference>
<keyword evidence="3" id="KW-1185">Reference proteome</keyword>
<accession>A0AAX2H0H2</accession>
<proteinExistence type="predicted"/>
<evidence type="ECO:0008006" key="5">
    <source>
        <dbReference type="Google" id="ProtNLM"/>
    </source>
</evidence>
<dbReference type="Proteomes" id="UP000215539">
    <property type="component" value="Chromosome 1"/>
</dbReference>
<reference evidence="2 4" key="2">
    <citation type="submission" date="2017-06" db="EMBL/GenBank/DDBJ databases">
        <authorList>
            <consortium name="Pathogen Informatics"/>
        </authorList>
    </citation>
    <scope>NUCLEOTIDE SEQUENCE [LARGE SCALE GENOMIC DNA]</scope>
    <source>
        <strain evidence="2 4">NCTC12947</strain>
    </source>
</reference>
<protein>
    <recommendedName>
        <fullName evidence="5">Roadblock/LAMTOR2 domain-containing protein</fullName>
    </recommendedName>
</protein>
<dbReference type="RefSeq" id="WP_066427856.1">
    <property type="nucleotide sequence ID" value="NZ_CP014227.1"/>
</dbReference>
<sequence>MTGAELQKIIDDYCVMASNTVPGFLFMGVMSYSDGSMISKVSNGTPFAKIIEDDISSMLLVIHKVRSVITSSQGVVEMKMELIHIETDKVIYIISVSNTGDYFSILVLDRDKANVGIARAMYYKGKQILYKAVSELES</sequence>
<evidence type="ECO:0000313" key="3">
    <source>
        <dbReference type="Proteomes" id="UP000065822"/>
    </source>
</evidence>
<evidence type="ECO:0000313" key="1">
    <source>
        <dbReference type="EMBL" id="AMD84288.1"/>
    </source>
</evidence>